<dbReference type="PANTHER" id="PTHR11088:SF60">
    <property type="entry name" value="TRNA DIMETHYLALLYLTRANSFERASE"/>
    <property type="match status" value="1"/>
</dbReference>
<comment type="cofactor">
    <cofactor evidence="1">
        <name>Mg(2+)</name>
        <dbReference type="ChEBI" id="CHEBI:18420"/>
    </cofactor>
</comment>
<name>A0A170QC84_9ZZZZ</name>
<dbReference type="HAMAP" id="MF_00185">
    <property type="entry name" value="IPP_trans"/>
    <property type="match status" value="1"/>
</dbReference>
<evidence type="ECO:0000313" key="10">
    <source>
        <dbReference type="EMBL" id="CUV08807.1"/>
    </source>
</evidence>
<dbReference type="Gene3D" id="3.40.50.300">
    <property type="entry name" value="P-loop containing nucleotide triphosphate hydrolases"/>
    <property type="match status" value="1"/>
</dbReference>
<dbReference type="SUPFAM" id="SSF52540">
    <property type="entry name" value="P-loop containing nucleoside triphosphate hydrolases"/>
    <property type="match status" value="2"/>
</dbReference>
<comment type="similarity">
    <text evidence="2">Belongs to the IPP transferase family.</text>
</comment>
<keyword evidence="4 10" id="KW-0808">Transferase</keyword>
<accession>A0A170QC84</accession>
<dbReference type="NCBIfam" id="TIGR00174">
    <property type="entry name" value="miaA"/>
    <property type="match status" value="1"/>
</dbReference>
<dbReference type="GO" id="GO:0006400">
    <property type="term" value="P:tRNA modification"/>
    <property type="evidence" value="ECO:0007669"/>
    <property type="project" value="TreeGrafter"/>
</dbReference>
<dbReference type="InterPro" id="IPR027417">
    <property type="entry name" value="P-loop_NTPase"/>
</dbReference>
<dbReference type="PANTHER" id="PTHR11088">
    <property type="entry name" value="TRNA DIMETHYLALLYLTRANSFERASE"/>
    <property type="match status" value="1"/>
</dbReference>
<evidence type="ECO:0000256" key="9">
    <source>
        <dbReference type="ARBA" id="ARBA00049563"/>
    </source>
</evidence>
<dbReference type="Gene3D" id="1.10.20.140">
    <property type="match status" value="1"/>
</dbReference>
<protein>
    <recommendedName>
        <fullName evidence="3">tRNA dimethylallyltransferase</fullName>
        <ecNumber evidence="3">2.5.1.75</ecNumber>
    </recommendedName>
</protein>
<dbReference type="EMBL" id="FAXC01000128">
    <property type="protein sequence ID" value="CUV08807.1"/>
    <property type="molecule type" value="Genomic_DNA"/>
</dbReference>
<evidence type="ECO:0000256" key="5">
    <source>
        <dbReference type="ARBA" id="ARBA00022694"/>
    </source>
</evidence>
<keyword evidence="8" id="KW-0460">Magnesium</keyword>
<evidence type="ECO:0000256" key="2">
    <source>
        <dbReference type="ARBA" id="ARBA00005842"/>
    </source>
</evidence>
<evidence type="ECO:0000256" key="6">
    <source>
        <dbReference type="ARBA" id="ARBA00022741"/>
    </source>
</evidence>
<sequence>MISKNYPLAIIGPTASGKSEVAVALAKKINGEVVGMDSRQIYEGMAIGTAQPTLDEQGGVPHHMIGIKPLNEEIAAGAYAKLVLNLVTDIQSRGKIPVICGGAGLYYRAITKGIFEESVSDLNARKQLEDEYDKNGSTNLMDRLMELDPEYAEIVHPNNKKRLIRALEIYASTGKPPTEHYQNQSKDSQPQLDLFTIYMDWELDELGDRIAKRTTKMLKAGWVNEVRTLMKQYPDEVLHPLDSIGYSQIITYLNDEISEEELETEITLRTRQFAVRQIKWFRKETIDLTIKMSVERSLKVITEEIIQNLKFNSQKLR</sequence>
<evidence type="ECO:0000256" key="7">
    <source>
        <dbReference type="ARBA" id="ARBA00022840"/>
    </source>
</evidence>
<dbReference type="InterPro" id="IPR018022">
    <property type="entry name" value="IPT"/>
</dbReference>
<comment type="catalytic activity">
    <reaction evidence="9">
        <text>adenosine(37) in tRNA + dimethylallyl diphosphate = N(6)-dimethylallyladenosine(37) in tRNA + diphosphate</text>
        <dbReference type="Rhea" id="RHEA:26482"/>
        <dbReference type="Rhea" id="RHEA-COMP:10162"/>
        <dbReference type="Rhea" id="RHEA-COMP:10375"/>
        <dbReference type="ChEBI" id="CHEBI:33019"/>
        <dbReference type="ChEBI" id="CHEBI:57623"/>
        <dbReference type="ChEBI" id="CHEBI:74411"/>
        <dbReference type="ChEBI" id="CHEBI:74415"/>
        <dbReference type="EC" id="2.5.1.75"/>
    </reaction>
</comment>
<dbReference type="EC" id="2.5.1.75" evidence="3"/>
<proteinExistence type="inferred from homology"/>
<keyword evidence="5" id="KW-0819">tRNA processing</keyword>
<dbReference type="InterPro" id="IPR039657">
    <property type="entry name" value="Dimethylallyltransferase"/>
</dbReference>
<evidence type="ECO:0000256" key="3">
    <source>
        <dbReference type="ARBA" id="ARBA00012665"/>
    </source>
</evidence>
<evidence type="ECO:0000256" key="4">
    <source>
        <dbReference type="ARBA" id="ARBA00022679"/>
    </source>
</evidence>
<dbReference type="Pfam" id="PF01715">
    <property type="entry name" value="IPPT"/>
    <property type="match status" value="1"/>
</dbReference>
<dbReference type="GO" id="GO:0005524">
    <property type="term" value="F:ATP binding"/>
    <property type="evidence" value="ECO:0007669"/>
    <property type="project" value="UniProtKB-KW"/>
</dbReference>
<reference evidence="10" key="1">
    <citation type="submission" date="2015-10" db="EMBL/GenBank/DDBJ databases">
        <authorList>
            <person name="Gilbert D.G."/>
        </authorList>
    </citation>
    <scope>NUCLEOTIDE SEQUENCE</scope>
</reference>
<organism evidence="10">
    <name type="scientific">hydrothermal vent metagenome</name>
    <dbReference type="NCBI Taxonomy" id="652676"/>
    <lineage>
        <taxon>unclassified sequences</taxon>
        <taxon>metagenomes</taxon>
        <taxon>ecological metagenomes</taxon>
    </lineage>
</organism>
<keyword evidence="6" id="KW-0547">Nucleotide-binding</keyword>
<dbReference type="AlphaFoldDB" id="A0A170QC84"/>
<dbReference type="GO" id="GO:0052381">
    <property type="term" value="F:tRNA dimethylallyltransferase activity"/>
    <property type="evidence" value="ECO:0007669"/>
    <property type="project" value="UniProtKB-EC"/>
</dbReference>
<keyword evidence="7" id="KW-0067">ATP-binding</keyword>
<evidence type="ECO:0000256" key="1">
    <source>
        <dbReference type="ARBA" id="ARBA00001946"/>
    </source>
</evidence>
<gene>
    <name evidence="10" type="ORF">MGWOODY_Mmi1991</name>
</gene>
<evidence type="ECO:0000256" key="8">
    <source>
        <dbReference type="ARBA" id="ARBA00022842"/>
    </source>
</evidence>